<dbReference type="Proteomes" id="UP000272942">
    <property type="component" value="Unassembled WGS sequence"/>
</dbReference>
<sequence length="190" mass="20709">KDPDVEQTSENPDSPVNSDREAAEETATGLSESVPVPVDVVLKGWLDYATTTILPLADPRKQAEELGKFVASCYGGPVDKATLSASYHELNLAEIKCSIESNVIPLGRIKKGSQFHRGLLFKFLADHIGLPTNLVRGNYGRTYNELLLRSTTNAPKPTMIPYVVDLMLSPGMLMDPSSSEAKEYVSILSQ</sequence>
<organism evidence="6">
    <name type="scientific">Echinostoma caproni</name>
    <dbReference type="NCBI Taxonomy" id="27848"/>
    <lineage>
        <taxon>Eukaryota</taxon>
        <taxon>Metazoa</taxon>
        <taxon>Spiralia</taxon>
        <taxon>Lophotrochozoa</taxon>
        <taxon>Platyhelminthes</taxon>
        <taxon>Trematoda</taxon>
        <taxon>Digenea</taxon>
        <taxon>Plagiorchiida</taxon>
        <taxon>Echinostomata</taxon>
        <taxon>Echinostomatoidea</taxon>
        <taxon>Echinostomatidae</taxon>
        <taxon>Echinostoma</taxon>
    </lineage>
</organism>
<feature type="region of interest" description="Disordered" evidence="2">
    <location>
        <begin position="1"/>
        <end position="30"/>
    </location>
</feature>
<evidence type="ECO:0000313" key="6">
    <source>
        <dbReference type="WBParaSite" id="ECPE_0000810901-mRNA-1"/>
    </source>
</evidence>
<feature type="compositionally biased region" description="Polar residues" evidence="2">
    <location>
        <begin position="8"/>
        <end position="17"/>
    </location>
</feature>
<dbReference type="PANTHER" id="PTHR46618">
    <property type="entry name" value="ARMADILLO REPEAT-CONTAINING PROTEIN 3"/>
    <property type="match status" value="1"/>
</dbReference>
<evidence type="ECO:0000259" key="3">
    <source>
        <dbReference type="Pfam" id="PF14381"/>
    </source>
</evidence>
<dbReference type="PANTHER" id="PTHR46618:SF1">
    <property type="entry name" value="ARMADILLO REPEAT-CONTAINING PROTEIN 3"/>
    <property type="match status" value="1"/>
</dbReference>
<gene>
    <name evidence="4" type="ORF">ECPE_LOCUS8087</name>
</gene>
<feature type="domain" description="EDR1/CTR1/ARMC3-like peptidase-like" evidence="3">
    <location>
        <begin position="39"/>
        <end position="174"/>
    </location>
</feature>
<evidence type="ECO:0000256" key="2">
    <source>
        <dbReference type="SAM" id="MobiDB-lite"/>
    </source>
</evidence>
<reference evidence="6" key="1">
    <citation type="submission" date="2016-06" db="UniProtKB">
        <authorList>
            <consortium name="WormBaseParasite"/>
        </authorList>
    </citation>
    <scope>IDENTIFICATION</scope>
</reference>
<proteinExistence type="predicted"/>
<dbReference type="Pfam" id="PF14381">
    <property type="entry name" value="EDR1_CTR1_ARMC3_pept"/>
    <property type="match status" value="1"/>
</dbReference>
<dbReference type="InterPro" id="IPR055164">
    <property type="entry name" value="EDR1/CTR1/ARMC3-like_pept-like"/>
</dbReference>
<evidence type="ECO:0000256" key="1">
    <source>
        <dbReference type="ARBA" id="ARBA00022737"/>
    </source>
</evidence>
<reference evidence="4 5" key="2">
    <citation type="submission" date="2018-11" db="EMBL/GenBank/DDBJ databases">
        <authorList>
            <consortium name="Pathogen Informatics"/>
        </authorList>
    </citation>
    <scope>NUCLEOTIDE SEQUENCE [LARGE SCALE GENOMIC DNA]</scope>
    <source>
        <strain evidence="4 5">Egypt</strain>
    </source>
</reference>
<name>A0A183AMA2_9TREM</name>
<evidence type="ECO:0000313" key="4">
    <source>
        <dbReference type="EMBL" id="VDP82739.1"/>
    </source>
</evidence>
<evidence type="ECO:0000313" key="5">
    <source>
        <dbReference type="Proteomes" id="UP000272942"/>
    </source>
</evidence>
<dbReference type="WBParaSite" id="ECPE_0000810901-mRNA-1">
    <property type="protein sequence ID" value="ECPE_0000810901-mRNA-1"/>
    <property type="gene ID" value="ECPE_0000810901"/>
</dbReference>
<protein>
    <submittedName>
        <fullName evidence="6">MRG domain-containing protein</fullName>
    </submittedName>
</protein>
<accession>A0A183AMA2</accession>
<dbReference type="OrthoDB" id="7537227at2759"/>
<dbReference type="EMBL" id="UZAN01045504">
    <property type="protein sequence ID" value="VDP82739.1"/>
    <property type="molecule type" value="Genomic_DNA"/>
</dbReference>
<dbReference type="InterPro" id="IPR052441">
    <property type="entry name" value="Armadillo-Ser/Thr_Kinase"/>
</dbReference>
<keyword evidence="1" id="KW-0677">Repeat</keyword>
<keyword evidence="5" id="KW-1185">Reference proteome</keyword>
<dbReference type="AlphaFoldDB" id="A0A183AMA2"/>